<dbReference type="Gene3D" id="3.30.420.40">
    <property type="match status" value="2"/>
</dbReference>
<gene>
    <name evidence="2" type="ORF">KHB02_38900</name>
</gene>
<sequence length="355" mass="36309">MLAACDELVQLGWLRALDDARAAGEYRKGRPARRYALDDRAGVVVGVDAGQHRISVAVGDLRGTVLGRAVGSLGDAGLDVDVRLRVLRSTIAAALADAAADDSAVLVVVIGVPAPVDVHGVSPTDGRYWDRMNPGFGSIAGYGRVVVENDANLAALAERPSSGDASFAALLSGERFGAGIVVDGVLLRGARGGAGEMRVLDLVDGVQSSDGIGATARVLVAEAAERIGPASLLAGPDGSERLFDAVAAGDPVALDVVDRLGDRLARVCVLLASLLDIDRVVVAGAIAEVAAPVIDSAREHLRSWDYDPVPEVVASRLGADVVVAGAVARALDVVRQELVAGPLPVSLVRPEVAAG</sequence>
<dbReference type="InterPro" id="IPR000600">
    <property type="entry name" value="ROK"/>
</dbReference>
<dbReference type="PANTHER" id="PTHR18964:SF149">
    <property type="entry name" value="BIFUNCTIONAL UDP-N-ACETYLGLUCOSAMINE 2-EPIMERASE_N-ACETYLMANNOSAMINE KINASE"/>
    <property type="match status" value="1"/>
</dbReference>
<comment type="caution">
    <text evidence="2">The sequence shown here is derived from an EMBL/GenBank/DDBJ whole genome shotgun (WGS) entry which is preliminary data.</text>
</comment>
<dbReference type="Pfam" id="PF00480">
    <property type="entry name" value="ROK"/>
    <property type="match status" value="2"/>
</dbReference>
<dbReference type="AlphaFoldDB" id="A0A942YEE2"/>
<reference evidence="2" key="1">
    <citation type="submission" date="2021-05" db="EMBL/GenBank/DDBJ databases">
        <title>Novel Bacillus species.</title>
        <authorList>
            <person name="Liu G."/>
        </authorList>
    </citation>
    <scope>NUCLEOTIDE SEQUENCE</scope>
    <source>
        <strain evidence="2">FJAT-50051</strain>
    </source>
</reference>
<proteinExistence type="inferred from homology"/>
<comment type="similarity">
    <text evidence="1">Belongs to the ROK (NagC/XylR) family.</text>
</comment>
<dbReference type="InterPro" id="IPR043129">
    <property type="entry name" value="ATPase_NBD"/>
</dbReference>
<accession>A0A942YEE2</accession>
<dbReference type="EMBL" id="JAGYPE010000008">
    <property type="protein sequence ID" value="MBS4187344.1"/>
    <property type="molecule type" value="Genomic_DNA"/>
</dbReference>
<evidence type="ECO:0000313" key="2">
    <source>
        <dbReference type="EMBL" id="MBS4187344.1"/>
    </source>
</evidence>
<dbReference type="PANTHER" id="PTHR18964">
    <property type="entry name" value="ROK (REPRESSOR, ORF, KINASE) FAMILY"/>
    <property type="match status" value="1"/>
</dbReference>
<protein>
    <submittedName>
        <fullName evidence="2">ROK family protein</fullName>
    </submittedName>
</protein>
<name>A0A942YEE2_9BACI</name>
<evidence type="ECO:0000256" key="1">
    <source>
        <dbReference type="ARBA" id="ARBA00006479"/>
    </source>
</evidence>
<dbReference type="SUPFAM" id="SSF53067">
    <property type="entry name" value="Actin-like ATPase domain"/>
    <property type="match status" value="1"/>
</dbReference>
<organism evidence="2">
    <name type="scientific">Neobacillus citreus</name>
    <dbReference type="NCBI Taxonomy" id="2833578"/>
    <lineage>
        <taxon>Bacteria</taxon>
        <taxon>Bacillati</taxon>
        <taxon>Bacillota</taxon>
        <taxon>Bacilli</taxon>
        <taxon>Bacillales</taxon>
        <taxon>Bacillaceae</taxon>
        <taxon>Neobacillus</taxon>
    </lineage>
</organism>